<name>A0A1F6AP16_9BACT</name>
<feature type="region of interest" description="Disordered" evidence="1">
    <location>
        <begin position="1"/>
        <end position="21"/>
    </location>
</feature>
<organism evidence="3 4">
    <name type="scientific">Candidatus Gottesmanbacteria bacterium RIFCSPLOWO2_01_FULL_39_12b</name>
    <dbReference type="NCBI Taxonomy" id="1798388"/>
    <lineage>
        <taxon>Bacteria</taxon>
        <taxon>Candidatus Gottesmaniibacteriota</taxon>
    </lineage>
</organism>
<keyword evidence="2" id="KW-1133">Transmembrane helix</keyword>
<gene>
    <name evidence="3" type="ORF">A2960_06165</name>
</gene>
<accession>A0A1F6AP16</accession>
<keyword evidence="2" id="KW-0812">Transmembrane</keyword>
<evidence type="ECO:0000256" key="2">
    <source>
        <dbReference type="SAM" id="Phobius"/>
    </source>
</evidence>
<comment type="caution">
    <text evidence="3">The sequence shown here is derived from an EMBL/GenBank/DDBJ whole genome shotgun (WGS) entry which is preliminary data.</text>
</comment>
<sequence length="472" mass="52392">MTTKPDSSQTKEESQEPQTWDDKQAYIDFSSQNEAAKQFFLVFSAMGVSYSTEVIHAYSFLKKEKIDPQKLIDDPVYKREVARCIQLVKRHEGDRLNPETGKSKCKDTVQRTSTALNKADFAYDQQVKTKTNYSKYYSPALKTAYGFDDKEAGKIIEKTLDRIAKNPNLSLQEACRQEARFYAREKINQQMKKDKVDSRAKEGIAKTRLATQDAQFNTATHTTHLSEQQACGIFSYNGKIEAAKALGIELELPPQQSPLGPQSNASTMAPTTGTTIKQPIVTTITTKPLKIPSFVFNFKLPQISLPKISFRFPKISLPSGLGSLFNKGKSFLSDKLDPIKLAGKEAINAAIDGFLPGAGRIIGGLNEGIKNITGVDIEGTIIEWAKKLTLALIALLTLAPVAVGVLVYFWFSSSIQPNTSANPLMVTSAGDNNTSWLEFVDNNLKVASNWDWFEKENLSFQKTLSLDSYGHN</sequence>
<protein>
    <submittedName>
        <fullName evidence="3">Uncharacterized protein</fullName>
    </submittedName>
</protein>
<dbReference type="AlphaFoldDB" id="A0A1F6AP16"/>
<evidence type="ECO:0000256" key="1">
    <source>
        <dbReference type="SAM" id="MobiDB-lite"/>
    </source>
</evidence>
<reference evidence="3 4" key="1">
    <citation type="journal article" date="2016" name="Nat. Commun.">
        <title>Thousands of microbial genomes shed light on interconnected biogeochemical processes in an aquifer system.</title>
        <authorList>
            <person name="Anantharaman K."/>
            <person name="Brown C.T."/>
            <person name="Hug L.A."/>
            <person name="Sharon I."/>
            <person name="Castelle C.J."/>
            <person name="Probst A.J."/>
            <person name="Thomas B.C."/>
            <person name="Singh A."/>
            <person name="Wilkins M.J."/>
            <person name="Karaoz U."/>
            <person name="Brodie E.L."/>
            <person name="Williams K.H."/>
            <person name="Hubbard S.S."/>
            <person name="Banfield J.F."/>
        </authorList>
    </citation>
    <scope>NUCLEOTIDE SEQUENCE [LARGE SCALE GENOMIC DNA]</scope>
</reference>
<dbReference type="EMBL" id="MFJR01000009">
    <property type="protein sequence ID" value="OGG26434.1"/>
    <property type="molecule type" value="Genomic_DNA"/>
</dbReference>
<proteinExistence type="predicted"/>
<dbReference type="Proteomes" id="UP000176609">
    <property type="component" value="Unassembled WGS sequence"/>
</dbReference>
<feature type="transmembrane region" description="Helical" evidence="2">
    <location>
        <begin position="388"/>
        <end position="411"/>
    </location>
</feature>
<feature type="compositionally biased region" description="Basic and acidic residues" evidence="1">
    <location>
        <begin position="9"/>
        <end position="21"/>
    </location>
</feature>
<evidence type="ECO:0000313" key="4">
    <source>
        <dbReference type="Proteomes" id="UP000176609"/>
    </source>
</evidence>
<keyword evidence="2" id="KW-0472">Membrane</keyword>
<evidence type="ECO:0000313" key="3">
    <source>
        <dbReference type="EMBL" id="OGG26434.1"/>
    </source>
</evidence>